<dbReference type="Pfam" id="PF00300">
    <property type="entry name" value="His_Phos_1"/>
    <property type="match status" value="1"/>
</dbReference>
<dbReference type="RefSeq" id="WP_185254196.1">
    <property type="nucleotide sequence ID" value="NZ_JACKXE010000001.1"/>
</dbReference>
<dbReference type="CDD" id="cd07067">
    <property type="entry name" value="HP_PGM_like"/>
    <property type="match status" value="1"/>
</dbReference>
<organism evidence="3 4">
    <name type="scientific">Nocardioides luti</name>
    <dbReference type="NCBI Taxonomy" id="2761101"/>
    <lineage>
        <taxon>Bacteria</taxon>
        <taxon>Bacillati</taxon>
        <taxon>Actinomycetota</taxon>
        <taxon>Actinomycetes</taxon>
        <taxon>Propionibacteriales</taxon>
        <taxon>Nocardioidaceae</taxon>
        <taxon>Nocardioides</taxon>
    </lineage>
</organism>
<dbReference type="SUPFAM" id="SSF53254">
    <property type="entry name" value="Phosphoglycerate mutase-like"/>
    <property type="match status" value="1"/>
</dbReference>
<dbReference type="SMART" id="SM00855">
    <property type="entry name" value="PGAM"/>
    <property type="match status" value="1"/>
</dbReference>
<dbReference type="PANTHER" id="PTHR48100">
    <property type="entry name" value="BROAD-SPECIFICITY PHOSPHATASE YOR283W-RELATED"/>
    <property type="match status" value="1"/>
</dbReference>
<reference evidence="3 4" key="1">
    <citation type="submission" date="2020-08" db="EMBL/GenBank/DDBJ databases">
        <authorList>
            <person name="Seo M.-J."/>
        </authorList>
    </citation>
    <scope>NUCLEOTIDE SEQUENCE [LARGE SCALE GENOMIC DNA]</scope>
    <source>
        <strain evidence="3 4">KIGAM211</strain>
    </source>
</reference>
<accession>A0A7X0RJ03</accession>
<feature type="binding site" evidence="2">
    <location>
        <position position="62"/>
    </location>
    <ligand>
        <name>substrate</name>
    </ligand>
</feature>
<dbReference type="EMBL" id="JACKXE010000001">
    <property type="protein sequence ID" value="MBB6629221.1"/>
    <property type="molecule type" value="Genomic_DNA"/>
</dbReference>
<protein>
    <submittedName>
        <fullName evidence="3">Histidine phosphatase family protein</fullName>
    </submittedName>
</protein>
<feature type="active site" description="Proton donor/acceptor" evidence="1">
    <location>
        <position position="86"/>
    </location>
</feature>
<dbReference type="AlphaFoldDB" id="A0A7X0RJ03"/>
<dbReference type="InterPro" id="IPR029033">
    <property type="entry name" value="His_PPase_superfam"/>
</dbReference>
<evidence type="ECO:0000256" key="1">
    <source>
        <dbReference type="PIRSR" id="PIRSR613078-1"/>
    </source>
</evidence>
<keyword evidence="4" id="KW-1185">Reference proteome</keyword>
<feature type="active site" description="Tele-phosphohistidine intermediate" evidence="1">
    <location>
        <position position="15"/>
    </location>
</feature>
<proteinExistence type="predicted"/>
<dbReference type="PANTHER" id="PTHR48100:SF58">
    <property type="entry name" value="PE-PGRS FAMILY PROTEIN PE_PGRS11"/>
    <property type="match status" value="1"/>
</dbReference>
<dbReference type="InterPro" id="IPR050275">
    <property type="entry name" value="PGM_Phosphatase"/>
</dbReference>
<dbReference type="InterPro" id="IPR013078">
    <property type="entry name" value="His_Pase_superF_clade-1"/>
</dbReference>
<name>A0A7X0RJ03_9ACTN</name>
<evidence type="ECO:0000313" key="3">
    <source>
        <dbReference type="EMBL" id="MBB6629221.1"/>
    </source>
</evidence>
<comment type="caution">
    <text evidence="3">The sequence shown here is derived from an EMBL/GenBank/DDBJ whole genome shotgun (WGS) entry which is preliminary data.</text>
</comment>
<dbReference type="Gene3D" id="3.40.50.1240">
    <property type="entry name" value="Phosphoglycerate mutase-like"/>
    <property type="match status" value="1"/>
</dbReference>
<gene>
    <name evidence="3" type="ORF">H5V45_17980</name>
</gene>
<dbReference type="Proteomes" id="UP000523955">
    <property type="component" value="Unassembled WGS sequence"/>
</dbReference>
<dbReference type="GO" id="GO:0016791">
    <property type="term" value="F:phosphatase activity"/>
    <property type="evidence" value="ECO:0007669"/>
    <property type="project" value="TreeGrafter"/>
</dbReference>
<sequence>MSSLQCPARLVLARHGEAEYETDLVTDDGGSLSAAGRQQARALGESLRGERVARVWTSPLSRAVQTAELAAGVLGTDVVVRNGLREYGVGSLAGTDGDEGATIGPVFRAWAEGDDTAAIDGGEVVGDIVARVHAVLREVADAHRGETALVVSHGGAILASVPGLVGAPRLSSYDLVLPNCGFVVLEADDEGWRLVRWDAAHTVR</sequence>
<dbReference type="GO" id="GO:0005737">
    <property type="term" value="C:cytoplasm"/>
    <property type="evidence" value="ECO:0007669"/>
    <property type="project" value="TreeGrafter"/>
</dbReference>
<evidence type="ECO:0000313" key="4">
    <source>
        <dbReference type="Proteomes" id="UP000523955"/>
    </source>
</evidence>
<evidence type="ECO:0000256" key="2">
    <source>
        <dbReference type="PIRSR" id="PIRSR613078-2"/>
    </source>
</evidence>